<dbReference type="PANTHER" id="PTHR15036:SF40">
    <property type="entry name" value="CONTACTIN-ASSOCIATED PROTEIN-LIKE 4"/>
    <property type="match status" value="1"/>
</dbReference>
<sequence length="1126" mass="123653">MKKKSIFSPPAGAGGWSPLTSDRYQWLEVDLGERTKITAVATQGRYGSSDWLTSYLLMFSDTGHNWKQYRQEDSIGSFPGNSNADSVVQYKLQQPAVARFLRLIPLDWNPSGRIGLRLETYGCPYTSDVVSLDGSSSSSLVYRLSPGTRRTPRDVVSLKFKTVRNSGSLLHAEGDGGLSLSLELERGKLQLLLRRGSSSEPRRLASLGSLLDDQHWHHLAVERRSSHLNLTVDKHTERVQIPLSVGAVQNPDSQKQVVSKGNFRGCLENLLYNSLNLIQLVKHKDHQVKVKGNVTFSCVEPVSVAVTFPGPQSFLQLPGASASSSSGGVSVGFQFRTWNKAGLLLTFGLPQEGGVCVLTGVRFPGSALNDGQWHSVELNSRRGRLNDGQECRNPFNVFQGCMRLLTLDNQDVDLIMVQQKELGTFSNLQIDMCGIIDRCSPSRCEHGGRCSQSWIAFHCNCSDSGYSGATCHSSVYEQSCEAYKHNGNTSGHFYIDVDGSGPIRPQLVYCNMTGDTHSLILATRLRPSSLGNQHSVHFDYATEEEQLSVAISQSEHCEQELSYQCRRSRLLNTPEGSPFSWWLGGPGAGRVQTYWGGAQPGSQQCACGLQGDCVDPQHYCNCDADRMEWTEDSGLLTHKESLPVRSLVLGDIQRPGSEAAYRVGPLRCHGDKNFWNAAFFDKETSYLHFPTFHGELSADISFLFKTTASSGVFLENLGIKDFIRIELSSSTQVVFSFDVGNGPLEVRVESSVPLDDNRWHRVRAERNVKEASLRLDDLPAATQEAPADGHFHLQLNSQLFIGGTASRQKGFRGCIRSLQLNGVTLDLEERARITPGVRPGCPGHCSSYGSFCQNRGRCVERVNGFHCDCGLSAYTGVFCNTGNTHKDRRGEGESHSQRVFSCTKQVSGDKLEVRYKLDGGRDAEVLRSRARSLANGQLHTVTIRRLQRMKNCIHLLTVHECLPAASDDLDPDLARLGSLGFTGCLSVVSFNSISPLKAALLHPDTSPVIITGPLARSNCGSSASANPYAAENTHHLSDRSGSVGSGQPLVNAIRTDSALIGGLIAVVIFVVVTGLAITARFLYRRKETYRNQEVKGVNQDDSPDFPFNNQADPQNASSENPKEYFI</sequence>
<dbReference type="Gene3D" id="2.60.120.1000">
    <property type="match status" value="1"/>
</dbReference>
<organism evidence="18 19">
    <name type="scientific">Sparus aurata</name>
    <name type="common">Gilthead sea bream</name>
    <dbReference type="NCBI Taxonomy" id="8175"/>
    <lineage>
        <taxon>Eukaryota</taxon>
        <taxon>Metazoa</taxon>
        <taxon>Chordata</taxon>
        <taxon>Craniata</taxon>
        <taxon>Vertebrata</taxon>
        <taxon>Euteleostomi</taxon>
        <taxon>Actinopterygii</taxon>
        <taxon>Neopterygii</taxon>
        <taxon>Teleostei</taxon>
        <taxon>Neoteleostei</taxon>
        <taxon>Acanthomorphata</taxon>
        <taxon>Eupercaria</taxon>
        <taxon>Spariformes</taxon>
        <taxon>Sparidae</taxon>
        <taxon>Sparus</taxon>
    </lineage>
</organism>
<evidence type="ECO:0000259" key="14">
    <source>
        <dbReference type="PROSITE" id="PS50022"/>
    </source>
</evidence>
<comment type="caution">
    <text evidence="10">Lacks conserved residue(s) required for the propagation of feature annotation.</text>
</comment>
<dbReference type="SUPFAM" id="SSF49899">
    <property type="entry name" value="Concanavalin A-like lectins/glucanases"/>
    <property type="match status" value="3"/>
</dbReference>
<evidence type="ECO:0000313" key="19">
    <source>
        <dbReference type="Proteomes" id="UP000472265"/>
    </source>
</evidence>
<dbReference type="PROSITE" id="PS50026">
    <property type="entry name" value="EGF_3"/>
    <property type="match status" value="2"/>
</dbReference>
<dbReference type="SUPFAM" id="SSF57196">
    <property type="entry name" value="EGF/Laminin"/>
    <property type="match status" value="1"/>
</dbReference>
<keyword evidence="9 11" id="KW-1015">Disulfide bond</keyword>
<feature type="transmembrane region" description="Helical" evidence="13">
    <location>
        <begin position="1058"/>
        <end position="1083"/>
    </location>
</feature>
<dbReference type="Proteomes" id="UP000472265">
    <property type="component" value="Chromosome 21"/>
</dbReference>
<dbReference type="PANTHER" id="PTHR15036">
    <property type="entry name" value="PIKACHURIN-LIKE PROTEIN"/>
    <property type="match status" value="1"/>
</dbReference>
<comment type="subcellular location">
    <subcellularLocation>
        <location evidence="1">Membrane</location>
        <topology evidence="1">Single-pass type I membrane protein</topology>
    </subcellularLocation>
</comment>
<evidence type="ECO:0000256" key="11">
    <source>
        <dbReference type="PROSITE-ProRule" id="PRU00122"/>
    </source>
</evidence>
<dbReference type="InterPro" id="IPR008979">
    <property type="entry name" value="Galactose-bd-like_sf"/>
</dbReference>
<reference evidence="18" key="3">
    <citation type="submission" date="2025-09" db="UniProtKB">
        <authorList>
            <consortium name="Ensembl"/>
        </authorList>
    </citation>
    <scope>IDENTIFICATION</scope>
</reference>
<keyword evidence="6" id="KW-0677">Repeat</keyword>
<evidence type="ECO:0000256" key="3">
    <source>
        <dbReference type="ARBA" id="ARBA00022536"/>
    </source>
</evidence>
<proteinExistence type="inferred from homology"/>
<keyword evidence="19" id="KW-1185">Reference proteome</keyword>
<reference evidence="18" key="2">
    <citation type="submission" date="2025-08" db="UniProtKB">
        <authorList>
            <consortium name="Ensembl"/>
        </authorList>
    </citation>
    <scope>IDENTIFICATION</scope>
</reference>
<dbReference type="CDD" id="cd00054">
    <property type="entry name" value="EGF_CA"/>
    <property type="match status" value="2"/>
</dbReference>
<feature type="domain" description="Laminin G" evidence="15">
    <location>
        <begin position="129"/>
        <end position="298"/>
    </location>
</feature>
<dbReference type="InterPro" id="IPR001791">
    <property type="entry name" value="Laminin_G"/>
</dbReference>
<dbReference type="InterPro" id="IPR000742">
    <property type="entry name" value="EGF"/>
</dbReference>
<evidence type="ECO:0000256" key="2">
    <source>
        <dbReference type="ARBA" id="ARBA00010241"/>
    </source>
</evidence>
<dbReference type="CDD" id="cd00110">
    <property type="entry name" value="LamG"/>
    <property type="match status" value="2"/>
</dbReference>
<dbReference type="InterPro" id="IPR050372">
    <property type="entry name" value="Neurexin-related_CASP"/>
</dbReference>
<name>A0A671W201_SPAAU</name>
<dbReference type="PROSITE" id="PS01285">
    <property type="entry name" value="FA58C_1"/>
    <property type="match status" value="1"/>
</dbReference>
<dbReference type="AlphaFoldDB" id="A0A671W201"/>
<dbReference type="FunFam" id="2.60.120.260:FF:000016">
    <property type="entry name" value="Contactin-associated protein-like 4 isoform 1"/>
    <property type="match status" value="1"/>
</dbReference>
<feature type="compositionally biased region" description="Polar residues" evidence="12">
    <location>
        <begin position="1107"/>
        <end position="1119"/>
    </location>
</feature>
<dbReference type="PROSITE" id="PS50022">
    <property type="entry name" value="FA58C_3"/>
    <property type="match status" value="1"/>
</dbReference>
<dbReference type="InterPro" id="IPR000421">
    <property type="entry name" value="FA58C"/>
</dbReference>
<evidence type="ECO:0000256" key="5">
    <source>
        <dbReference type="ARBA" id="ARBA00022729"/>
    </source>
</evidence>
<evidence type="ECO:0000256" key="7">
    <source>
        <dbReference type="ARBA" id="ARBA00022989"/>
    </source>
</evidence>
<evidence type="ECO:0000256" key="12">
    <source>
        <dbReference type="SAM" id="MobiDB-lite"/>
    </source>
</evidence>
<accession>A0A671W201</accession>
<feature type="domain" description="EGF-like" evidence="16">
    <location>
        <begin position="842"/>
        <end position="880"/>
    </location>
</feature>
<evidence type="ECO:0000256" key="13">
    <source>
        <dbReference type="SAM" id="Phobius"/>
    </source>
</evidence>
<evidence type="ECO:0000313" key="18">
    <source>
        <dbReference type="Ensembl" id="ENSSAUP00010031947.1"/>
    </source>
</evidence>
<dbReference type="SUPFAM" id="SSF49785">
    <property type="entry name" value="Galactose-binding domain-like"/>
    <property type="match status" value="1"/>
</dbReference>
<evidence type="ECO:0000256" key="6">
    <source>
        <dbReference type="ARBA" id="ARBA00022737"/>
    </source>
</evidence>
<evidence type="ECO:0000256" key="8">
    <source>
        <dbReference type="ARBA" id="ARBA00023136"/>
    </source>
</evidence>
<dbReference type="SMART" id="SM00181">
    <property type="entry name" value="EGF"/>
    <property type="match status" value="2"/>
</dbReference>
<dbReference type="PROSITE" id="PS51406">
    <property type="entry name" value="FIBRINOGEN_C_2"/>
    <property type="match status" value="1"/>
</dbReference>
<evidence type="ECO:0000256" key="10">
    <source>
        <dbReference type="PROSITE-ProRule" id="PRU00076"/>
    </source>
</evidence>
<keyword evidence="4 13" id="KW-0812">Transmembrane</keyword>
<dbReference type="FunFam" id="2.60.120.200:FF:000026">
    <property type="entry name" value="contactin-associated protein-like 4 isoform X1"/>
    <property type="match status" value="1"/>
</dbReference>
<dbReference type="Pfam" id="PF02210">
    <property type="entry name" value="Laminin_G_2"/>
    <property type="match status" value="2"/>
</dbReference>
<feature type="domain" description="F5/8 type C" evidence="14">
    <location>
        <begin position="1"/>
        <end position="123"/>
    </location>
</feature>
<dbReference type="Gene3D" id="2.60.120.200">
    <property type="match status" value="4"/>
</dbReference>
<keyword evidence="3 10" id="KW-0245">EGF-like domain</keyword>
<dbReference type="GeneTree" id="ENSGT00940000160228"/>
<evidence type="ECO:0000259" key="17">
    <source>
        <dbReference type="PROSITE" id="PS51406"/>
    </source>
</evidence>
<evidence type="ECO:0000256" key="4">
    <source>
        <dbReference type="ARBA" id="ARBA00022692"/>
    </source>
</evidence>
<evidence type="ECO:0000256" key="9">
    <source>
        <dbReference type="ARBA" id="ARBA00023157"/>
    </source>
</evidence>
<evidence type="ECO:0000259" key="16">
    <source>
        <dbReference type="PROSITE" id="PS50026"/>
    </source>
</evidence>
<feature type="domain" description="EGF-like" evidence="16">
    <location>
        <begin position="435"/>
        <end position="472"/>
    </location>
</feature>
<dbReference type="InterPro" id="IPR002181">
    <property type="entry name" value="Fibrinogen_a/b/g_C_dom"/>
</dbReference>
<dbReference type="Ensembl" id="ENSSAUT00010033653.1">
    <property type="protein sequence ID" value="ENSSAUP00010031947.1"/>
    <property type="gene ID" value="ENSSAUG00010013200.1"/>
</dbReference>
<feature type="domain" description="Laminin G" evidence="15">
    <location>
        <begin position="676"/>
        <end position="841"/>
    </location>
</feature>
<keyword evidence="7 13" id="KW-1133">Transmembrane helix</keyword>
<reference evidence="18" key="1">
    <citation type="submission" date="2021-04" db="EMBL/GenBank/DDBJ databases">
        <authorList>
            <consortium name="Wellcome Sanger Institute Data Sharing"/>
        </authorList>
    </citation>
    <scope>NUCLEOTIDE SEQUENCE [LARGE SCALE GENOMIC DNA]</scope>
</reference>
<dbReference type="Pfam" id="PF00008">
    <property type="entry name" value="EGF"/>
    <property type="match status" value="1"/>
</dbReference>
<dbReference type="Gene3D" id="2.60.120.260">
    <property type="entry name" value="Galactose-binding domain-like"/>
    <property type="match status" value="1"/>
</dbReference>
<evidence type="ECO:0000256" key="1">
    <source>
        <dbReference type="ARBA" id="ARBA00004479"/>
    </source>
</evidence>
<dbReference type="InterPro" id="IPR036056">
    <property type="entry name" value="Fibrinogen-like_C"/>
</dbReference>
<dbReference type="SUPFAM" id="SSF56496">
    <property type="entry name" value="Fibrinogen C-terminal domain-like"/>
    <property type="match status" value="1"/>
</dbReference>
<dbReference type="GO" id="GO:0016020">
    <property type="term" value="C:membrane"/>
    <property type="evidence" value="ECO:0007669"/>
    <property type="project" value="UniProtKB-SubCell"/>
</dbReference>
<keyword evidence="5" id="KW-0732">Signal</keyword>
<protein>
    <submittedName>
        <fullName evidence="18">Contactin associated protein like 3</fullName>
    </submittedName>
</protein>
<evidence type="ECO:0000259" key="15">
    <source>
        <dbReference type="PROSITE" id="PS50025"/>
    </source>
</evidence>
<dbReference type="SMART" id="SM00282">
    <property type="entry name" value="LamG"/>
    <property type="match status" value="2"/>
</dbReference>
<feature type="region of interest" description="Disordered" evidence="12">
    <location>
        <begin position="1094"/>
        <end position="1126"/>
    </location>
</feature>
<dbReference type="SMART" id="SM00231">
    <property type="entry name" value="FA58C"/>
    <property type="match status" value="1"/>
</dbReference>
<comment type="similarity">
    <text evidence="2">Belongs to the neurexin family.</text>
</comment>
<feature type="domain" description="Fibrinogen C-terminal" evidence="17">
    <location>
        <begin position="471"/>
        <end position="516"/>
    </location>
</feature>
<dbReference type="InterPro" id="IPR013320">
    <property type="entry name" value="ConA-like_dom_sf"/>
</dbReference>
<gene>
    <name evidence="18" type="primary">LOC115572765</name>
</gene>
<feature type="disulfide bond" evidence="11">
    <location>
        <begin position="814"/>
        <end position="841"/>
    </location>
</feature>
<dbReference type="Gene3D" id="2.10.25.10">
    <property type="entry name" value="Laminin"/>
    <property type="match status" value="1"/>
</dbReference>
<dbReference type="Pfam" id="PF00754">
    <property type="entry name" value="F5_F8_type_C"/>
    <property type="match status" value="1"/>
</dbReference>
<dbReference type="PROSITE" id="PS50025">
    <property type="entry name" value="LAM_G_DOMAIN"/>
    <property type="match status" value="2"/>
</dbReference>
<dbReference type="CDD" id="cd00057">
    <property type="entry name" value="FA58C"/>
    <property type="match status" value="1"/>
</dbReference>
<keyword evidence="8 13" id="KW-0472">Membrane</keyword>